<dbReference type="AlphaFoldDB" id="A0A7S6UIL5"/>
<keyword evidence="3" id="KW-1185">Reference proteome</keyword>
<dbReference type="GO" id="GO:0003824">
    <property type="term" value="F:catalytic activity"/>
    <property type="evidence" value="ECO:0007669"/>
    <property type="project" value="InterPro"/>
</dbReference>
<dbReference type="InterPro" id="IPR002125">
    <property type="entry name" value="CMP_dCMP_dom"/>
</dbReference>
<protein>
    <submittedName>
        <fullName evidence="2">Nucleoside deaminase</fullName>
    </submittedName>
</protein>
<accession>A0A7S6UIL5</accession>
<dbReference type="PROSITE" id="PS51747">
    <property type="entry name" value="CYT_DCMP_DEAMINASES_2"/>
    <property type="match status" value="1"/>
</dbReference>
<gene>
    <name evidence="2" type="ORF">INQ41_10625</name>
</gene>
<dbReference type="CDD" id="cd01285">
    <property type="entry name" value="nucleoside_deaminase"/>
    <property type="match status" value="1"/>
</dbReference>
<dbReference type="Pfam" id="PF00383">
    <property type="entry name" value="dCMP_cyt_deam_1"/>
    <property type="match status" value="1"/>
</dbReference>
<evidence type="ECO:0000313" key="2">
    <source>
        <dbReference type="EMBL" id="QOW20910.1"/>
    </source>
</evidence>
<dbReference type="SUPFAM" id="SSF53927">
    <property type="entry name" value="Cytidine deaminase-like"/>
    <property type="match status" value="1"/>
</dbReference>
<dbReference type="FunFam" id="3.40.140.10:FF:000051">
    <property type="entry name" value="Nucleoside deaminase"/>
    <property type="match status" value="1"/>
</dbReference>
<dbReference type="InterPro" id="IPR016193">
    <property type="entry name" value="Cytidine_deaminase-like"/>
</dbReference>
<evidence type="ECO:0000313" key="3">
    <source>
        <dbReference type="Proteomes" id="UP000594059"/>
    </source>
</evidence>
<reference evidence="2 3" key="1">
    <citation type="submission" date="2020-10" db="EMBL/GenBank/DDBJ databases">
        <title>complete genome sequencing of Lysobacter sp. H21R20.</title>
        <authorList>
            <person name="Bae J.-W."/>
            <person name="Lee S.-Y."/>
        </authorList>
    </citation>
    <scope>NUCLEOTIDE SEQUENCE [LARGE SCALE GENOMIC DNA]</scope>
    <source>
        <strain evidence="2 3">H21R20</strain>
    </source>
</reference>
<dbReference type="RefSeq" id="WP_193987340.1">
    <property type="nucleotide sequence ID" value="NZ_CP063656.1"/>
</dbReference>
<dbReference type="KEGG" id="lcic:INQ41_10625"/>
<dbReference type="EMBL" id="CP063656">
    <property type="protein sequence ID" value="QOW20910.1"/>
    <property type="molecule type" value="Genomic_DNA"/>
</dbReference>
<name>A0A7S6UIL5_9GAMM</name>
<dbReference type="Gene3D" id="3.40.140.10">
    <property type="entry name" value="Cytidine Deaminase, domain 2"/>
    <property type="match status" value="1"/>
</dbReference>
<feature type="domain" description="CMP/dCMP-type deaminase" evidence="1">
    <location>
        <begin position="25"/>
        <end position="160"/>
    </location>
</feature>
<dbReference type="Proteomes" id="UP000594059">
    <property type="component" value="Chromosome"/>
</dbReference>
<proteinExistence type="predicted"/>
<organism evidence="2 3">
    <name type="scientific">Novilysobacter ciconiae</name>
    <dbReference type="NCBI Taxonomy" id="2781022"/>
    <lineage>
        <taxon>Bacteria</taxon>
        <taxon>Pseudomonadati</taxon>
        <taxon>Pseudomonadota</taxon>
        <taxon>Gammaproteobacteria</taxon>
        <taxon>Lysobacterales</taxon>
        <taxon>Lysobacteraceae</taxon>
        <taxon>Novilysobacter</taxon>
    </lineage>
</organism>
<sequence length="191" mass="20469">MLYAQVHLTLPAWIHEGIDTSAPYPGDEAKVALAIELSARNIEARSGGPFGAAVFGPDDRIISVGVNRVIPQACSLAHAETMAYMLAQQRTQRSRLNESEPGVRAGPVTLATSAQPCCQCYGATIWAGVDRLLIGARSEDVEALTEFDEGPLPADWVGELTRRGIDVVRDIQRDAACEVLKDYARSGGAGY</sequence>
<evidence type="ECO:0000259" key="1">
    <source>
        <dbReference type="PROSITE" id="PS51747"/>
    </source>
</evidence>